<evidence type="ECO:0000313" key="9">
    <source>
        <dbReference type="Proteomes" id="UP000033562"/>
    </source>
</evidence>
<evidence type="ECO:0000256" key="5">
    <source>
        <dbReference type="ARBA" id="ARBA00023049"/>
    </source>
</evidence>
<dbReference type="Pfam" id="PF05193">
    <property type="entry name" value="Peptidase_M16_C"/>
    <property type="match status" value="1"/>
</dbReference>
<comment type="caution">
    <text evidence="8">The sequence shown here is derived from an EMBL/GenBank/DDBJ whole genome shotgun (WGS) entry which is preliminary data.</text>
</comment>
<feature type="domain" description="Peptidase M16 N-terminal" evidence="6">
    <location>
        <begin position="47"/>
        <end position="179"/>
    </location>
</feature>
<keyword evidence="4" id="KW-0862">Zinc</keyword>
<evidence type="ECO:0000313" key="8">
    <source>
        <dbReference type="EMBL" id="KJV69476.1"/>
    </source>
</evidence>
<keyword evidence="5" id="KW-0482">Metalloprotease</keyword>
<evidence type="ECO:0000256" key="3">
    <source>
        <dbReference type="ARBA" id="ARBA00022801"/>
    </source>
</evidence>
<dbReference type="InterPro" id="IPR007863">
    <property type="entry name" value="Peptidase_M16_C"/>
</dbReference>
<dbReference type="GO" id="GO:0008237">
    <property type="term" value="F:metallopeptidase activity"/>
    <property type="evidence" value="ECO:0007669"/>
    <property type="project" value="UniProtKB-KW"/>
</dbReference>
<dbReference type="Gene3D" id="3.30.830.10">
    <property type="entry name" value="Metalloenzyme, LuxS/M16 peptidase-like"/>
    <property type="match status" value="2"/>
</dbReference>
<organism evidence="8 9">
    <name type="scientific">Candidatus Neoehrlichia procyonis str. RAC413</name>
    <dbReference type="NCBI Taxonomy" id="1359163"/>
    <lineage>
        <taxon>Bacteria</taxon>
        <taxon>Pseudomonadati</taxon>
        <taxon>Pseudomonadota</taxon>
        <taxon>Alphaproteobacteria</taxon>
        <taxon>Rickettsiales</taxon>
        <taxon>Anaplasmataceae</taxon>
        <taxon>Candidatus Neoehrlichia</taxon>
    </lineage>
</organism>
<dbReference type="STRING" id="1359163.NLO413_0869"/>
<dbReference type="InterPro" id="IPR011765">
    <property type="entry name" value="Pept_M16_N"/>
</dbReference>
<accession>A0A0F3NNX9</accession>
<reference evidence="8 9" key="1">
    <citation type="submission" date="2015-02" db="EMBL/GenBank/DDBJ databases">
        <title>Genome Sequencing of Rickettsiales.</title>
        <authorList>
            <person name="Daugherty S.C."/>
            <person name="Su Q."/>
            <person name="Abolude K."/>
            <person name="Beier-Sexton M."/>
            <person name="Carlyon J.A."/>
            <person name="Carter R."/>
            <person name="Day N.P."/>
            <person name="Dumler S.J."/>
            <person name="Dyachenko V."/>
            <person name="Godinez A."/>
            <person name="Kurtti T.J."/>
            <person name="Lichay M."/>
            <person name="Mullins K.E."/>
            <person name="Ott S."/>
            <person name="Pappas-Brown V."/>
            <person name="Paris D.H."/>
            <person name="Patel P."/>
            <person name="Richards A.L."/>
            <person name="Sadzewicz L."/>
            <person name="Sears K."/>
            <person name="Seidman D."/>
            <person name="Sengamalay N."/>
            <person name="Stenos J."/>
            <person name="Tallon L.J."/>
            <person name="Vincent G."/>
            <person name="Fraser C.M."/>
            <person name="Munderloh U."/>
            <person name="Dunning-Hotopp J.C."/>
        </authorList>
    </citation>
    <scope>NUCLEOTIDE SEQUENCE [LARGE SCALE GENOMIC DNA]</scope>
    <source>
        <strain evidence="8 9">RAC413</strain>
    </source>
</reference>
<evidence type="ECO:0000256" key="4">
    <source>
        <dbReference type="ARBA" id="ARBA00022833"/>
    </source>
</evidence>
<dbReference type="EMBL" id="LANX01000001">
    <property type="protein sequence ID" value="KJV69476.1"/>
    <property type="molecule type" value="Genomic_DNA"/>
</dbReference>
<dbReference type="PANTHER" id="PTHR43690">
    <property type="entry name" value="NARDILYSIN"/>
    <property type="match status" value="1"/>
</dbReference>
<comment type="similarity">
    <text evidence="1">Belongs to the peptidase M16 family.</text>
</comment>
<dbReference type="SUPFAM" id="SSF63411">
    <property type="entry name" value="LuxS/MPP-like metallohydrolase"/>
    <property type="match status" value="2"/>
</dbReference>
<feature type="domain" description="Peptidase M16 C-terminal" evidence="7">
    <location>
        <begin position="188"/>
        <end position="349"/>
    </location>
</feature>
<sequence length="433" mass="49001">MMMRVVFILLYVICVCDVALSLDKKILHHTKLDNGMEVYVLPNNRVPVVMHMVIYKVGGVDDPYGYSGLAHFFEHLMFSGTNNFADFASTINDIGGEFNAMTSSYSTIYYELVGKQYLPLVMQIESDRMHNLKITDKAMKRERSVVLEERKMRTDSNPYGVITEEMIRAFYRNGYGRPTVGWEHEIKNFNREKAEKFYNTYYNPNNAILFVSGDVNFEDVVKLSKKYYGSISNRASAVKRIPQLEPSHKTDIAVTLRNSSVKSPEIFITYKAPSIITGDNYHIMYLVADLLGNNAFGSLYNALVLKELATSVSVSCNLDEYSDGFITIHAIPKSGISLKRIEREIDDTIKLGFEKDDAFFRLKKTNTTANIVYALDGLKAISFFYANNLALGVPLVDVQDFIVKMKNISEEDVDAAMKSTFNGAKLVGYLLPK</sequence>
<protein>
    <submittedName>
        <fullName evidence="8">Peptidase M16 inactive domain protein</fullName>
    </submittedName>
</protein>
<keyword evidence="3" id="KW-0378">Hydrolase</keyword>
<dbReference type="Proteomes" id="UP000033562">
    <property type="component" value="Unassembled WGS sequence"/>
</dbReference>
<dbReference type="RefSeq" id="WP_232295916.1">
    <property type="nucleotide sequence ID" value="NZ_LANX01000001.1"/>
</dbReference>
<evidence type="ECO:0000259" key="7">
    <source>
        <dbReference type="Pfam" id="PF05193"/>
    </source>
</evidence>
<dbReference type="AlphaFoldDB" id="A0A0F3NNX9"/>
<gene>
    <name evidence="8" type="ORF">NLO413_0869</name>
</gene>
<keyword evidence="9" id="KW-1185">Reference proteome</keyword>
<evidence type="ECO:0000259" key="6">
    <source>
        <dbReference type="Pfam" id="PF00675"/>
    </source>
</evidence>
<evidence type="ECO:0000256" key="1">
    <source>
        <dbReference type="ARBA" id="ARBA00007261"/>
    </source>
</evidence>
<dbReference type="GO" id="GO:0046872">
    <property type="term" value="F:metal ion binding"/>
    <property type="evidence" value="ECO:0007669"/>
    <property type="project" value="InterPro"/>
</dbReference>
<name>A0A0F3NNX9_9RICK</name>
<proteinExistence type="inferred from homology"/>
<dbReference type="InterPro" id="IPR011249">
    <property type="entry name" value="Metalloenz_LuxS/M16"/>
</dbReference>
<dbReference type="PANTHER" id="PTHR43690:SF17">
    <property type="entry name" value="PROTEIN YHJJ"/>
    <property type="match status" value="1"/>
</dbReference>
<evidence type="ECO:0000256" key="2">
    <source>
        <dbReference type="ARBA" id="ARBA00022670"/>
    </source>
</evidence>
<dbReference type="InterPro" id="IPR050626">
    <property type="entry name" value="Peptidase_M16"/>
</dbReference>
<dbReference type="GO" id="GO:0006508">
    <property type="term" value="P:proteolysis"/>
    <property type="evidence" value="ECO:0007669"/>
    <property type="project" value="UniProtKB-KW"/>
</dbReference>
<keyword evidence="2" id="KW-0645">Protease</keyword>
<dbReference type="Pfam" id="PF00675">
    <property type="entry name" value="Peptidase_M16"/>
    <property type="match status" value="1"/>
</dbReference>